<keyword evidence="1" id="KW-0808">Transferase</keyword>
<dbReference type="AlphaFoldDB" id="Q1QJ35"/>
<dbReference type="InterPro" id="IPR027417">
    <property type="entry name" value="P-loop_NTPase"/>
</dbReference>
<name>Q1QJ35_NITHX</name>
<organism evidence="1 2">
    <name type="scientific">Nitrobacter hamburgensis (strain DSM 10229 / NCIMB 13809 / X14)</name>
    <dbReference type="NCBI Taxonomy" id="323097"/>
    <lineage>
        <taxon>Bacteria</taxon>
        <taxon>Pseudomonadati</taxon>
        <taxon>Pseudomonadota</taxon>
        <taxon>Alphaproteobacteria</taxon>
        <taxon>Hyphomicrobiales</taxon>
        <taxon>Nitrobacteraceae</taxon>
        <taxon>Nitrobacter</taxon>
    </lineage>
</organism>
<dbReference type="EMBL" id="CP000319">
    <property type="protein sequence ID" value="ABE63762.1"/>
    <property type="molecule type" value="Genomic_DNA"/>
</dbReference>
<keyword evidence="2" id="KW-1185">Reference proteome</keyword>
<sequence>MTREIAMHGRNCLKSQQTPQNISGRNRFFRLREDTSFFLLDSQTVVFCEAHQKIYALNPSAAFIWCRLEEHDDPDAICGRLAANGMDLDLATRHVHEAIGHWLKLGLLNVDPAYFADNDKTTTDQTLLINGANLSVTICCESERIVALLTPFAHFADCNAARGHVLVVKESDGLVHVFHNDRRIASCNSLELAPVIKAHITERILAESGPHVVFHAACLVRDQKSVLISGRPGAGKTTLALRLVADGFAFGGDDIAMIGPDGRAAGVPFAPAIKPGAWDIAETLRPDLKRYAVCRRPDGKRVRYLKPENLARNPPHAVGWIIFIRRKVGAASLNLIDRVEALRRLMDASHAVEGKLDLAKCNALKQMIENAELFELTYANLDQASEAIGGLFHRSPLP</sequence>
<dbReference type="EC" id="2.7.1.-" evidence="1"/>
<protein>
    <submittedName>
        <fullName evidence="1">Hpr(Ser) kinase/phosphatase</fullName>
        <ecNumber evidence="1">2.7.1.-</ecNumber>
    </submittedName>
</protein>
<dbReference type="STRING" id="323097.Nham_3012"/>
<dbReference type="GO" id="GO:0016301">
    <property type="term" value="F:kinase activity"/>
    <property type="evidence" value="ECO:0007669"/>
    <property type="project" value="UniProtKB-KW"/>
</dbReference>
<reference evidence="1 2" key="1">
    <citation type="submission" date="2006-03" db="EMBL/GenBank/DDBJ databases">
        <title>Complete sequence of chromosome of Nitrobacter hamburgensis X14.</title>
        <authorList>
            <consortium name="US DOE Joint Genome Institute"/>
            <person name="Copeland A."/>
            <person name="Lucas S."/>
            <person name="Lapidus A."/>
            <person name="Barry K."/>
            <person name="Detter J.C."/>
            <person name="Glavina del Rio T."/>
            <person name="Hammon N."/>
            <person name="Israni S."/>
            <person name="Dalin E."/>
            <person name="Tice H."/>
            <person name="Pitluck S."/>
            <person name="Chain P."/>
            <person name="Malfatti S."/>
            <person name="Shin M."/>
            <person name="Vergez L."/>
            <person name="Schmutz J."/>
            <person name="Larimer F."/>
            <person name="Land M."/>
            <person name="Hauser L."/>
            <person name="Kyrpides N."/>
            <person name="Ivanova N."/>
            <person name="Ward B."/>
            <person name="Arp D."/>
            <person name="Klotz M."/>
            <person name="Stein L."/>
            <person name="O'Mullan G."/>
            <person name="Starkenburg S."/>
            <person name="Sayavedra L."/>
            <person name="Poret-Peterson A.T."/>
            <person name="Gentry M.E."/>
            <person name="Bruce D."/>
            <person name="Richardson P."/>
        </authorList>
    </citation>
    <scope>NUCLEOTIDE SEQUENCE [LARGE SCALE GENOMIC DNA]</scope>
    <source>
        <strain evidence="2">DSM 10229 / NCIMB 13809 / X14</strain>
    </source>
</reference>
<dbReference type="HOGENOM" id="CLU_058032_0_0_5"/>
<dbReference type="KEGG" id="nha:Nham_3012"/>
<evidence type="ECO:0000313" key="2">
    <source>
        <dbReference type="Proteomes" id="UP000001953"/>
    </source>
</evidence>
<evidence type="ECO:0000313" key="1">
    <source>
        <dbReference type="EMBL" id="ABE63762.1"/>
    </source>
</evidence>
<dbReference type="SUPFAM" id="SSF53795">
    <property type="entry name" value="PEP carboxykinase-like"/>
    <property type="match status" value="1"/>
</dbReference>
<dbReference type="eggNOG" id="COG1618">
    <property type="taxonomic scope" value="Bacteria"/>
</dbReference>
<dbReference type="InterPro" id="IPR008792">
    <property type="entry name" value="PQQD"/>
</dbReference>
<dbReference type="Gene3D" id="3.40.50.300">
    <property type="entry name" value="P-loop containing nucleotide triphosphate hydrolases"/>
    <property type="match status" value="1"/>
</dbReference>
<proteinExistence type="predicted"/>
<keyword evidence="1" id="KW-0418">Kinase</keyword>
<accession>Q1QJ35</accession>
<dbReference type="Proteomes" id="UP000001953">
    <property type="component" value="Chromosome"/>
</dbReference>
<gene>
    <name evidence="1" type="ordered locus">Nham_3012</name>
</gene>
<dbReference type="Pfam" id="PF05402">
    <property type="entry name" value="PqqD"/>
    <property type="match status" value="1"/>
</dbReference>